<dbReference type="AlphaFoldDB" id="A0ABC9VGS5"/>
<name>A0ABC9VGS5_9BACL</name>
<dbReference type="Proteomes" id="UP000023566">
    <property type="component" value="Chromosome"/>
</dbReference>
<evidence type="ECO:0000313" key="1">
    <source>
        <dbReference type="EMBL" id="EZP77705.1"/>
    </source>
</evidence>
<reference evidence="1 2" key="1">
    <citation type="journal article" date="2014" name="Appl. Microbiol. Biotechnol.">
        <title>Transformable facultative thermophile Geobacillus stearothermophilus NUB3621 as a host strain for metabolic engineering.</title>
        <authorList>
            <person name="Blanchard K."/>
            <person name="Robic S."/>
            <person name="Matsumura I."/>
        </authorList>
    </citation>
    <scope>NUCLEOTIDE SEQUENCE [LARGE SCALE GENOMIC DNA]</scope>
    <source>
        <strain evidence="1 2">NUB3621</strain>
    </source>
</reference>
<keyword evidence="2" id="KW-1185">Reference proteome</keyword>
<accession>A0ABC9VGS5</accession>
<dbReference type="Gene3D" id="3.30.160.250">
    <property type="match status" value="1"/>
</dbReference>
<dbReference type="EMBL" id="AOTZ01000004">
    <property type="protein sequence ID" value="EZP77705.1"/>
    <property type="molecule type" value="Genomic_DNA"/>
</dbReference>
<gene>
    <name evidence="1" type="ORF">H839_08739</name>
</gene>
<dbReference type="InterPro" id="IPR035069">
    <property type="entry name" value="TTHA1013/TTHA0281-like"/>
</dbReference>
<dbReference type="RefSeq" id="WP_052351476.1">
    <property type="nucleotide sequence ID" value="NZ_CM002692.1"/>
</dbReference>
<comment type="caution">
    <text evidence="1">The sequence shown here is derived from an EMBL/GenBank/DDBJ whole genome shotgun (WGS) entry which is preliminary data.</text>
</comment>
<sequence length="265" mass="31687">MDDVEFSMPENIINERFSNRWFVIYYLPHYKFILDYKILTEEETRKKLQMLKYDLCYCTDEGRLVNKKVGLTMDKSKWKYPALIRQEKDGDFGVYFPTLFSGVGWDYPLSRGNTKEKAIEKAKKDLAYTIAGIIYDNDVVPEPVMIPTEQLSEDMEIIEIETCYEDYKKEIEEHLLGRHWHIDYWDEEFGVISTFGFRNEQGTWNIYFSEHTSDDEAKFLDKHYKRTSNSSNEWLLFTVKSRSEAEEKVYNFIENVLLPIRRVNK</sequence>
<protein>
    <submittedName>
        <fullName evidence="1">Uncharacterized protein</fullName>
    </submittedName>
</protein>
<organism evidence="1 2">
    <name type="scientific">Parageobacillus genomosp. 1</name>
    <dbReference type="NCBI Taxonomy" id="1295642"/>
    <lineage>
        <taxon>Bacteria</taxon>
        <taxon>Bacillati</taxon>
        <taxon>Bacillota</taxon>
        <taxon>Bacilli</taxon>
        <taxon>Bacillales</taxon>
        <taxon>Anoxybacillaceae</taxon>
        <taxon>Parageobacillus</taxon>
    </lineage>
</organism>
<dbReference type="SUPFAM" id="SSF143100">
    <property type="entry name" value="TTHA1013/TTHA0281-like"/>
    <property type="match status" value="1"/>
</dbReference>
<proteinExistence type="predicted"/>
<evidence type="ECO:0000313" key="2">
    <source>
        <dbReference type="Proteomes" id="UP000023566"/>
    </source>
</evidence>